<name>A0A1F5GIK6_9BACT</name>
<sequence length="69" mass="7992">MERPKNRSDSAYTQPGEAIKTIIDRSITKPTVPDEDIGEITRIANQNRFISFQRPDWQEHIESQPYMGS</sequence>
<reference evidence="1 2" key="1">
    <citation type="journal article" date="2016" name="Nat. Commun.">
        <title>Thousands of microbial genomes shed light on interconnected biogeochemical processes in an aquifer system.</title>
        <authorList>
            <person name="Anantharaman K."/>
            <person name="Brown C.T."/>
            <person name="Hug L.A."/>
            <person name="Sharon I."/>
            <person name="Castelle C.J."/>
            <person name="Probst A.J."/>
            <person name="Thomas B.C."/>
            <person name="Singh A."/>
            <person name="Wilkins M.J."/>
            <person name="Karaoz U."/>
            <person name="Brodie E.L."/>
            <person name="Williams K.H."/>
            <person name="Hubbard S.S."/>
            <person name="Banfield J.F."/>
        </authorList>
    </citation>
    <scope>NUCLEOTIDE SEQUENCE [LARGE SCALE GENOMIC DNA]</scope>
</reference>
<protein>
    <submittedName>
        <fullName evidence="1">Uncharacterized protein</fullName>
    </submittedName>
</protein>
<comment type="caution">
    <text evidence="1">The sequence shown here is derived from an EMBL/GenBank/DDBJ whole genome shotgun (WGS) entry which is preliminary data.</text>
</comment>
<accession>A0A1F5GIK6</accession>
<evidence type="ECO:0000313" key="2">
    <source>
        <dbReference type="Proteomes" id="UP000177124"/>
    </source>
</evidence>
<gene>
    <name evidence="1" type="ORF">A3D07_03600</name>
</gene>
<dbReference type="EMBL" id="MFBF01000013">
    <property type="protein sequence ID" value="OGD91664.1"/>
    <property type="molecule type" value="Genomic_DNA"/>
</dbReference>
<evidence type="ECO:0000313" key="1">
    <source>
        <dbReference type="EMBL" id="OGD91664.1"/>
    </source>
</evidence>
<dbReference type="Proteomes" id="UP000177124">
    <property type="component" value="Unassembled WGS sequence"/>
</dbReference>
<proteinExistence type="predicted"/>
<organism evidence="1 2">
    <name type="scientific">Candidatus Curtissbacteria bacterium RIFCSPHIGHO2_02_FULL_42_15</name>
    <dbReference type="NCBI Taxonomy" id="1797716"/>
    <lineage>
        <taxon>Bacteria</taxon>
        <taxon>Candidatus Curtissiibacteriota</taxon>
    </lineage>
</organism>
<dbReference type="AlphaFoldDB" id="A0A1F5GIK6"/>